<dbReference type="InterPro" id="IPR026541">
    <property type="entry name" value="MRG_dom"/>
</dbReference>
<keyword evidence="2" id="KW-0156">Chromatin regulator</keyword>
<evidence type="ECO:0000256" key="7">
    <source>
        <dbReference type="SAM" id="MobiDB-lite"/>
    </source>
</evidence>
<dbReference type="PROSITE" id="PS51640">
    <property type="entry name" value="MRG"/>
    <property type="match status" value="1"/>
</dbReference>
<evidence type="ECO:0000259" key="9">
    <source>
        <dbReference type="Pfam" id="PF22732"/>
    </source>
</evidence>
<dbReference type="InterPro" id="IPR038217">
    <property type="entry name" value="MRG_C_sf"/>
</dbReference>
<dbReference type="EMBL" id="JAFNEN010000246">
    <property type="protein sequence ID" value="KAG8188233.1"/>
    <property type="molecule type" value="Genomic_DNA"/>
</dbReference>
<dbReference type="InterPro" id="IPR016197">
    <property type="entry name" value="Chromo-like_dom_sf"/>
</dbReference>
<dbReference type="InterPro" id="IPR008676">
    <property type="entry name" value="MRG"/>
</dbReference>
<evidence type="ECO:0000313" key="11">
    <source>
        <dbReference type="Proteomes" id="UP000827092"/>
    </source>
</evidence>
<dbReference type="PANTHER" id="PTHR10880">
    <property type="entry name" value="MORTALITY FACTOR 4-LIKE PROTEIN"/>
    <property type="match status" value="1"/>
</dbReference>
<keyword evidence="5" id="KW-0539">Nucleus</keyword>
<evidence type="ECO:0000256" key="6">
    <source>
        <dbReference type="ARBA" id="ARBA00069454"/>
    </source>
</evidence>
<dbReference type="Gene3D" id="1.10.274.30">
    <property type="entry name" value="MRG domain"/>
    <property type="match status" value="1"/>
</dbReference>
<feature type="domain" description="MSL3 chromodomain-like" evidence="9">
    <location>
        <begin position="12"/>
        <end position="88"/>
    </location>
</feature>
<sequence>MGVATRGVKYKFSSGEKVLCYEPDPTKAKVLYESKVLDLAVGRDERGRKVPEYLIHFFGWNSSWDRCVKEEFILSFTEENRQLQARLAHEAALVLRSRGRSRGLKLPPFAREEEGAAPHSSSESSDSSEDEGEVGELRIPPPLRRELEEDARRVRNKAVGLPCTPCVSAILEDFVTRQDSQERLVVEAMEGLRVYFDFALHPLLLYPQEKRDLPREGGPRKRKRGSGDPKTSPPSLEYGAPHLLRLFVRLPDLLPRMGLSSRKLRALHAILHSFLQFLCDERERLFPK</sequence>
<dbReference type="FunFam" id="2.30.30.140:FF:000042">
    <property type="entry name" value="male-specific lethal 3 homolog"/>
    <property type="match status" value="1"/>
</dbReference>
<evidence type="ECO:0000313" key="10">
    <source>
        <dbReference type="EMBL" id="KAG8188233.1"/>
    </source>
</evidence>
<dbReference type="GO" id="GO:0072487">
    <property type="term" value="C:MSL complex"/>
    <property type="evidence" value="ECO:0007669"/>
    <property type="project" value="TreeGrafter"/>
</dbReference>
<keyword evidence="11" id="KW-1185">Reference proteome</keyword>
<gene>
    <name evidence="10" type="ORF">JTE90_021254</name>
</gene>
<evidence type="ECO:0000256" key="5">
    <source>
        <dbReference type="ARBA" id="ARBA00023242"/>
    </source>
</evidence>
<feature type="compositionally biased region" description="Basic and acidic residues" evidence="7">
    <location>
        <begin position="210"/>
        <end position="219"/>
    </location>
</feature>
<dbReference type="AlphaFoldDB" id="A0AAV6UWP2"/>
<feature type="domain" description="MRG" evidence="8">
    <location>
        <begin position="122"/>
        <end position="287"/>
    </location>
</feature>
<name>A0AAV6UWP2_9ARAC</name>
<proteinExistence type="predicted"/>
<accession>A0AAV6UWP2</accession>
<dbReference type="PANTHER" id="PTHR10880:SF15">
    <property type="entry name" value="MSL COMPLEX SUBUNIT 3"/>
    <property type="match status" value="1"/>
</dbReference>
<dbReference type="GO" id="GO:0035267">
    <property type="term" value="C:NuA4 histone acetyltransferase complex"/>
    <property type="evidence" value="ECO:0007669"/>
    <property type="project" value="TreeGrafter"/>
</dbReference>
<protein>
    <recommendedName>
        <fullName evidence="6">Protein male-specific lethal-3</fullName>
    </recommendedName>
</protein>
<comment type="subcellular location">
    <subcellularLocation>
        <location evidence="1">Nucleus</location>
    </subcellularLocation>
</comment>
<dbReference type="Pfam" id="PF22732">
    <property type="entry name" value="MSL3_chromo-like"/>
    <property type="match status" value="1"/>
</dbReference>
<comment type="caution">
    <text evidence="10">The sequence shown here is derived from an EMBL/GenBank/DDBJ whole genome shotgun (WGS) entry which is preliminary data.</text>
</comment>
<dbReference type="InterPro" id="IPR053820">
    <property type="entry name" value="MSL3_chromo-like"/>
</dbReference>
<dbReference type="GO" id="GO:0006355">
    <property type="term" value="P:regulation of DNA-templated transcription"/>
    <property type="evidence" value="ECO:0007669"/>
    <property type="project" value="InterPro"/>
</dbReference>
<evidence type="ECO:0000259" key="8">
    <source>
        <dbReference type="Pfam" id="PF05712"/>
    </source>
</evidence>
<evidence type="ECO:0000256" key="3">
    <source>
        <dbReference type="ARBA" id="ARBA00023015"/>
    </source>
</evidence>
<feature type="region of interest" description="Disordered" evidence="7">
    <location>
        <begin position="210"/>
        <end position="237"/>
    </location>
</feature>
<dbReference type="GO" id="GO:0006325">
    <property type="term" value="P:chromatin organization"/>
    <property type="evidence" value="ECO:0007669"/>
    <property type="project" value="UniProtKB-KW"/>
</dbReference>
<dbReference type="Gene3D" id="2.30.30.140">
    <property type="match status" value="1"/>
</dbReference>
<feature type="region of interest" description="Disordered" evidence="7">
    <location>
        <begin position="106"/>
        <end position="142"/>
    </location>
</feature>
<dbReference type="Pfam" id="PF05712">
    <property type="entry name" value="MRG"/>
    <property type="match status" value="1"/>
</dbReference>
<keyword evidence="3" id="KW-0805">Transcription regulation</keyword>
<evidence type="ECO:0000256" key="2">
    <source>
        <dbReference type="ARBA" id="ARBA00022853"/>
    </source>
</evidence>
<evidence type="ECO:0000256" key="1">
    <source>
        <dbReference type="ARBA" id="ARBA00004123"/>
    </source>
</evidence>
<dbReference type="Proteomes" id="UP000827092">
    <property type="component" value="Unassembled WGS sequence"/>
</dbReference>
<organism evidence="10 11">
    <name type="scientific">Oedothorax gibbosus</name>
    <dbReference type="NCBI Taxonomy" id="931172"/>
    <lineage>
        <taxon>Eukaryota</taxon>
        <taxon>Metazoa</taxon>
        <taxon>Ecdysozoa</taxon>
        <taxon>Arthropoda</taxon>
        <taxon>Chelicerata</taxon>
        <taxon>Arachnida</taxon>
        <taxon>Araneae</taxon>
        <taxon>Araneomorphae</taxon>
        <taxon>Entelegynae</taxon>
        <taxon>Araneoidea</taxon>
        <taxon>Linyphiidae</taxon>
        <taxon>Erigoninae</taxon>
        <taxon>Oedothorax</taxon>
    </lineage>
</organism>
<keyword evidence="4" id="KW-0804">Transcription</keyword>
<dbReference type="GO" id="GO:0005634">
    <property type="term" value="C:nucleus"/>
    <property type="evidence" value="ECO:0007669"/>
    <property type="project" value="UniProtKB-SubCell"/>
</dbReference>
<evidence type="ECO:0000256" key="4">
    <source>
        <dbReference type="ARBA" id="ARBA00023163"/>
    </source>
</evidence>
<dbReference type="SUPFAM" id="SSF54160">
    <property type="entry name" value="Chromo domain-like"/>
    <property type="match status" value="1"/>
</dbReference>
<reference evidence="10 11" key="1">
    <citation type="journal article" date="2022" name="Nat. Ecol. Evol.">
        <title>A masculinizing supergene underlies an exaggerated male reproductive morph in a spider.</title>
        <authorList>
            <person name="Hendrickx F."/>
            <person name="De Corte Z."/>
            <person name="Sonet G."/>
            <person name="Van Belleghem S.M."/>
            <person name="Kostlbacher S."/>
            <person name="Vangestel C."/>
        </authorList>
    </citation>
    <scope>NUCLEOTIDE SEQUENCE [LARGE SCALE GENOMIC DNA]</scope>
    <source>
        <strain evidence="10">W744_W776</strain>
    </source>
</reference>